<dbReference type="AlphaFoldDB" id="T1CS21"/>
<dbReference type="Proteomes" id="UP000018031">
    <property type="component" value="Unassembled WGS sequence"/>
</dbReference>
<accession>T1CS21</accession>
<reference evidence="1 2" key="2">
    <citation type="journal article" date="2013" name="Genome Announc.">
        <title>Draft Genome Sequences of Porphyromonas crevioricanis JCM 15906T and Porphyromonas cansulci JCM 13913T Isolated from a Canine Oral Cavity.</title>
        <authorList>
            <person name="Sakamoto M."/>
            <person name="Tanaka N."/>
            <person name="Shiwa Y."/>
            <person name="Yoshikawa H."/>
            <person name="Ohkuma M."/>
        </authorList>
    </citation>
    <scope>NUCLEOTIDE SEQUENCE [LARGE SCALE GENOMIC DNA]</scope>
    <source>
        <strain evidence="1 2">JCM 15906</strain>
    </source>
</reference>
<reference evidence="2" key="1">
    <citation type="journal article" date="2013" name="Genome">
        <title>Draft Genome Sequences of Porphyromonas crevioricanis JCM 15906T and Porphyromonas cansulci JCM 13913T Isolated from a Canine Oral Cavity.</title>
        <authorList>
            <person name="Sakamoto M."/>
            <person name="Tanaka N."/>
            <person name="Shiwa Y."/>
            <person name="Yoshikawa H."/>
            <person name="Ohkuma M."/>
        </authorList>
    </citation>
    <scope>NUCLEOTIDE SEQUENCE [LARGE SCALE GENOMIC DNA]</scope>
    <source>
        <strain evidence="2">JCM 15906</strain>
    </source>
</reference>
<gene>
    <name evidence="1" type="ORF">PORCRE_1618</name>
</gene>
<evidence type="ECO:0000313" key="1">
    <source>
        <dbReference type="EMBL" id="GAD05908.1"/>
    </source>
</evidence>
<protein>
    <submittedName>
        <fullName evidence="1">Uncharacterized protein</fullName>
    </submittedName>
</protein>
<organism evidence="1 2">
    <name type="scientific">Porphyromonas crevioricanis JCM 15906</name>
    <dbReference type="NCBI Taxonomy" id="1305617"/>
    <lineage>
        <taxon>Bacteria</taxon>
        <taxon>Pseudomonadati</taxon>
        <taxon>Bacteroidota</taxon>
        <taxon>Bacteroidia</taxon>
        <taxon>Bacteroidales</taxon>
        <taxon>Porphyromonadaceae</taxon>
        <taxon>Porphyromonas</taxon>
    </lineage>
</organism>
<sequence length="63" mass="7315">MNHICKKERRNNIGVRLTRGKLFTLGKLLFKKFDMSQKKIPNNQGKDTIAPLMRPLHGNWPAL</sequence>
<name>T1CS21_9PORP</name>
<evidence type="ECO:0000313" key="2">
    <source>
        <dbReference type="Proteomes" id="UP000018031"/>
    </source>
</evidence>
<comment type="caution">
    <text evidence="1">The sequence shown here is derived from an EMBL/GenBank/DDBJ whole genome shotgun (WGS) entry which is preliminary data.</text>
</comment>
<dbReference type="EMBL" id="BAOU01000044">
    <property type="protein sequence ID" value="GAD05908.1"/>
    <property type="molecule type" value="Genomic_DNA"/>
</dbReference>
<proteinExistence type="predicted"/>